<dbReference type="AlphaFoldDB" id="A0A414PR25"/>
<name>A0A414PR25_FUSMR</name>
<proteinExistence type="predicted"/>
<dbReference type="Pfam" id="PF07729">
    <property type="entry name" value="FCD"/>
    <property type="match status" value="1"/>
</dbReference>
<organism evidence="5 6">
    <name type="scientific">Fusobacterium mortiferum</name>
    <dbReference type="NCBI Taxonomy" id="850"/>
    <lineage>
        <taxon>Bacteria</taxon>
        <taxon>Fusobacteriati</taxon>
        <taxon>Fusobacteriota</taxon>
        <taxon>Fusobacteriia</taxon>
        <taxon>Fusobacteriales</taxon>
        <taxon>Fusobacteriaceae</taxon>
        <taxon>Fusobacterium</taxon>
    </lineage>
</organism>
<dbReference type="SUPFAM" id="SSF48008">
    <property type="entry name" value="GntR ligand-binding domain-like"/>
    <property type="match status" value="1"/>
</dbReference>
<evidence type="ECO:0000256" key="3">
    <source>
        <dbReference type="ARBA" id="ARBA00023163"/>
    </source>
</evidence>
<feature type="domain" description="HTH gntR-type" evidence="4">
    <location>
        <begin position="10"/>
        <end position="77"/>
    </location>
</feature>
<keyword evidence="3" id="KW-0804">Transcription</keyword>
<dbReference type="RefSeq" id="WP_005886019.1">
    <property type="nucleotide sequence ID" value="NZ_CABMMQ010000004.1"/>
</dbReference>
<gene>
    <name evidence="5" type="ORF">DW663_09460</name>
</gene>
<dbReference type="Gene3D" id="1.10.10.10">
    <property type="entry name" value="Winged helix-like DNA-binding domain superfamily/Winged helix DNA-binding domain"/>
    <property type="match status" value="1"/>
</dbReference>
<dbReference type="Proteomes" id="UP000284676">
    <property type="component" value="Unassembled WGS sequence"/>
</dbReference>
<dbReference type="EMBL" id="QRHL01000019">
    <property type="protein sequence ID" value="RHF70993.1"/>
    <property type="molecule type" value="Genomic_DNA"/>
</dbReference>
<evidence type="ECO:0000259" key="4">
    <source>
        <dbReference type="PROSITE" id="PS50949"/>
    </source>
</evidence>
<evidence type="ECO:0000256" key="1">
    <source>
        <dbReference type="ARBA" id="ARBA00023015"/>
    </source>
</evidence>
<evidence type="ECO:0000256" key="2">
    <source>
        <dbReference type="ARBA" id="ARBA00023125"/>
    </source>
</evidence>
<keyword evidence="1" id="KW-0805">Transcription regulation</keyword>
<dbReference type="InterPro" id="IPR000524">
    <property type="entry name" value="Tscrpt_reg_HTH_GntR"/>
</dbReference>
<dbReference type="Gene3D" id="1.20.120.530">
    <property type="entry name" value="GntR ligand-binding domain-like"/>
    <property type="match status" value="1"/>
</dbReference>
<dbReference type="PROSITE" id="PS50949">
    <property type="entry name" value="HTH_GNTR"/>
    <property type="match status" value="1"/>
</dbReference>
<dbReference type="Pfam" id="PF00392">
    <property type="entry name" value="GntR"/>
    <property type="match status" value="1"/>
</dbReference>
<dbReference type="InterPro" id="IPR036390">
    <property type="entry name" value="WH_DNA-bd_sf"/>
</dbReference>
<reference evidence="5 6" key="1">
    <citation type="submission" date="2018-08" db="EMBL/GenBank/DDBJ databases">
        <title>A genome reference for cultivated species of the human gut microbiota.</title>
        <authorList>
            <person name="Zou Y."/>
            <person name="Xue W."/>
            <person name="Luo G."/>
        </authorList>
    </citation>
    <scope>NUCLEOTIDE SEQUENCE [LARGE SCALE GENOMIC DNA]</scope>
    <source>
        <strain evidence="5 6">AM25-1</strain>
    </source>
</reference>
<sequence length="226" mass="26815">MKIYDNIIGKTNADFVYKVLKRNILELKLLPGSEIKEQELSLIFNMSRTPIREALLLLKHEGLIKTLPQSGTFVTKIDKSKFEAGQILRVCVEVKMIQLACEYFPQEYLDKLKENIEKQRLILSTTKNAEEYHKLDIDFHKLIFKGIGFQELFKITSRELFDYLRVRNLNSPVKIKDDYTLKGHEQIYEIIKYKKPELAQEILEKHFCRLKNRLPILIEEYPNYFI</sequence>
<evidence type="ECO:0000313" key="6">
    <source>
        <dbReference type="Proteomes" id="UP000284676"/>
    </source>
</evidence>
<dbReference type="CDD" id="cd07377">
    <property type="entry name" value="WHTH_GntR"/>
    <property type="match status" value="1"/>
</dbReference>
<dbReference type="GO" id="GO:0003677">
    <property type="term" value="F:DNA binding"/>
    <property type="evidence" value="ECO:0007669"/>
    <property type="project" value="UniProtKB-KW"/>
</dbReference>
<dbReference type="GO" id="GO:0003700">
    <property type="term" value="F:DNA-binding transcription factor activity"/>
    <property type="evidence" value="ECO:0007669"/>
    <property type="project" value="InterPro"/>
</dbReference>
<protein>
    <submittedName>
        <fullName evidence="5">GntR family transcriptional regulator</fullName>
    </submittedName>
</protein>
<dbReference type="SUPFAM" id="SSF46785">
    <property type="entry name" value="Winged helix' DNA-binding domain"/>
    <property type="match status" value="1"/>
</dbReference>
<dbReference type="InterPro" id="IPR011711">
    <property type="entry name" value="GntR_C"/>
</dbReference>
<accession>A0A414PR25</accession>
<evidence type="ECO:0000313" key="5">
    <source>
        <dbReference type="EMBL" id="RHF70993.1"/>
    </source>
</evidence>
<comment type="caution">
    <text evidence="5">The sequence shown here is derived from an EMBL/GenBank/DDBJ whole genome shotgun (WGS) entry which is preliminary data.</text>
</comment>
<dbReference type="InterPro" id="IPR036388">
    <property type="entry name" value="WH-like_DNA-bd_sf"/>
</dbReference>
<dbReference type="GeneID" id="62762445"/>
<dbReference type="PANTHER" id="PTHR43537:SF24">
    <property type="entry name" value="GLUCONATE OPERON TRANSCRIPTIONAL REPRESSOR"/>
    <property type="match status" value="1"/>
</dbReference>
<keyword evidence="2" id="KW-0238">DNA-binding</keyword>
<dbReference type="SMART" id="SM00345">
    <property type="entry name" value="HTH_GNTR"/>
    <property type="match status" value="1"/>
</dbReference>
<dbReference type="PANTHER" id="PTHR43537">
    <property type="entry name" value="TRANSCRIPTIONAL REGULATOR, GNTR FAMILY"/>
    <property type="match status" value="1"/>
</dbReference>
<dbReference type="InterPro" id="IPR008920">
    <property type="entry name" value="TF_FadR/GntR_C"/>
</dbReference>